<reference evidence="2 3" key="1">
    <citation type="submission" date="2017-08" db="EMBL/GenBank/DDBJ databases">
        <title>Multipartite genome sequences of Sinorhizobium species nodulating soybeans.</title>
        <authorList>
            <person name="Tian C.F."/>
        </authorList>
    </citation>
    <scope>NUCLEOTIDE SEQUENCE [LARGE SCALE GENOMIC DNA]</scope>
    <source>
        <strain evidence="2 3">CCBAU 05684</strain>
    </source>
</reference>
<dbReference type="EMBL" id="CP023067">
    <property type="protein sequence ID" value="ASY61554.1"/>
    <property type="molecule type" value="Genomic_DNA"/>
</dbReference>
<keyword evidence="1" id="KW-1133">Transmembrane helix</keyword>
<proteinExistence type="predicted"/>
<dbReference type="KEGG" id="esj:SJ05684_c00820"/>
<evidence type="ECO:0000256" key="1">
    <source>
        <dbReference type="SAM" id="Phobius"/>
    </source>
</evidence>
<dbReference type="Proteomes" id="UP000217211">
    <property type="component" value="Chromosome"/>
</dbReference>
<name>A0A249P7C1_9HYPH</name>
<gene>
    <name evidence="2" type="ORF">SJ05684_c00820</name>
</gene>
<keyword evidence="1" id="KW-0812">Transmembrane</keyword>
<dbReference type="AlphaFoldDB" id="A0A249P7C1"/>
<keyword evidence="1" id="KW-0472">Membrane</keyword>
<evidence type="ECO:0000313" key="2">
    <source>
        <dbReference type="EMBL" id="ASY61554.1"/>
    </source>
</evidence>
<keyword evidence="3" id="KW-1185">Reference proteome</keyword>
<organism evidence="2 3">
    <name type="scientific">Sinorhizobium sojae CCBAU 05684</name>
    <dbReference type="NCBI Taxonomy" id="716928"/>
    <lineage>
        <taxon>Bacteria</taxon>
        <taxon>Pseudomonadati</taxon>
        <taxon>Pseudomonadota</taxon>
        <taxon>Alphaproteobacteria</taxon>
        <taxon>Hyphomicrobiales</taxon>
        <taxon>Rhizobiaceae</taxon>
        <taxon>Sinorhizobium/Ensifer group</taxon>
        <taxon>Sinorhizobium</taxon>
    </lineage>
</organism>
<sequence length="46" mass="4937">MLLTLPAGGRNSMYRFMMKELMLTIAGLTVFAASALFLLSQTPAAS</sequence>
<accession>A0A249P7C1</accession>
<protein>
    <submittedName>
        <fullName evidence="2">Uncharacterized protein</fullName>
    </submittedName>
</protein>
<feature type="transmembrane region" description="Helical" evidence="1">
    <location>
        <begin position="21"/>
        <end position="40"/>
    </location>
</feature>
<evidence type="ECO:0000313" key="3">
    <source>
        <dbReference type="Proteomes" id="UP000217211"/>
    </source>
</evidence>